<proteinExistence type="predicted"/>
<accession>A0A0G4PUM0</accession>
<reference evidence="1 2" key="1">
    <citation type="journal article" date="2014" name="Nat. Commun.">
        <title>Multiple recent horizontal transfers of a large genomic region in cheese making fungi.</title>
        <authorList>
            <person name="Cheeseman K."/>
            <person name="Ropars J."/>
            <person name="Renault P."/>
            <person name="Dupont J."/>
            <person name="Gouzy J."/>
            <person name="Branca A."/>
            <person name="Abraham A.L."/>
            <person name="Ceppi M."/>
            <person name="Conseiller E."/>
            <person name="Debuchy R."/>
            <person name="Malagnac F."/>
            <person name="Goarin A."/>
            <person name="Silar P."/>
            <person name="Lacoste S."/>
            <person name="Sallet E."/>
            <person name="Bensimon A."/>
            <person name="Giraud T."/>
            <person name="Brygoo Y."/>
        </authorList>
    </citation>
    <scope>NUCLEOTIDE SEQUENCE [LARGE SCALE GENOMIC DNA]</scope>
    <source>
        <strain evidence="2">FM 013</strain>
    </source>
</reference>
<dbReference type="Proteomes" id="UP000053732">
    <property type="component" value="Unassembled WGS sequence"/>
</dbReference>
<evidence type="ECO:0000313" key="2">
    <source>
        <dbReference type="Proteomes" id="UP000053732"/>
    </source>
</evidence>
<dbReference type="EMBL" id="HG793179">
    <property type="protein sequence ID" value="CRL30225.1"/>
    <property type="molecule type" value="Genomic_DNA"/>
</dbReference>
<name>A0A0G4PUM0_PENC3</name>
<sequence length="132" mass="15053">MAPQDYELQKDSPTPNIALIKEFIWWYTISTKGRLRPDGRPAVITTLTCAERFFRGFATATGNMVAEEDRLEIYRSKDKLAPNRHCIVDLRWERMVEGAGFDERIGITRLTTLKMTLDYGAPVTFVPGILLS</sequence>
<protein>
    <submittedName>
        <fullName evidence="1">Str. FM013</fullName>
    </submittedName>
</protein>
<dbReference type="STRING" id="1429867.A0A0G4PUM0"/>
<dbReference type="AlphaFoldDB" id="A0A0G4PUM0"/>
<keyword evidence="2" id="KW-1185">Reference proteome</keyword>
<gene>
    <name evidence="1" type="ORF">PCAMFM013_S046g000029</name>
</gene>
<evidence type="ECO:0000313" key="1">
    <source>
        <dbReference type="EMBL" id="CRL30225.1"/>
    </source>
</evidence>
<organism evidence="1 2">
    <name type="scientific">Penicillium camemberti (strain FM 013)</name>
    <dbReference type="NCBI Taxonomy" id="1429867"/>
    <lineage>
        <taxon>Eukaryota</taxon>
        <taxon>Fungi</taxon>
        <taxon>Dikarya</taxon>
        <taxon>Ascomycota</taxon>
        <taxon>Pezizomycotina</taxon>
        <taxon>Eurotiomycetes</taxon>
        <taxon>Eurotiomycetidae</taxon>
        <taxon>Eurotiales</taxon>
        <taxon>Aspergillaceae</taxon>
        <taxon>Penicillium</taxon>
    </lineage>
</organism>